<evidence type="ECO:0000256" key="8">
    <source>
        <dbReference type="ARBA" id="ARBA00023316"/>
    </source>
</evidence>
<dbReference type="GO" id="GO:0008237">
    <property type="term" value="F:metallopeptidase activity"/>
    <property type="evidence" value="ECO:0007669"/>
    <property type="project" value="UniProtKB-KW"/>
</dbReference>
<organism evidence="10 11">
    <name type="scientific">Bradyrhizobium cytisi</name>
    <dbReference type="NCBI Taxonomy" id="515489"/>
    <lineage>
        <taxon>Bacteria</taxon>
        <taxon>Pseudomonadati</taxon>
        <taxon>Pseudomonadota</taxon>
        <taxon>Alphaproteobacteria</taxon>
        <taxon>Hyphomicrobiales</taxon>
        <taxon>Nitrobacteraceae</taxon>
        <taxon>Bradyrhizobium</taxon>
    </lineage>
</organism>
<feature type="binding site" evidence="9">
    <location>
        <position position="210"/>
    </location>
    <ligand>
        <name>Zn(2+)</name>
        <dbReference type="ChEBI" id="CHEBI:29105"/>
        <note>catalytic</note>
    </ligand>
</feature>
<comment type="caution">
    <text evidence="10">The sequence shown here is derived from an EMBL/GenBank/DDBJ whole genome shotgun (WGS) entry which is preliminary data.</text>
</comment>
<keyword evidence="6 9" id="KW-0224">Dipeptidase</keyword>
<evidence type="ECO:0000313" key="10">
    <source>
        <dbReference type="EMBL" id="TYL76353.1"/>
    </source>
</evidence>
<keyword evidence="11" id="KW-1185">Reference proteome</keyword>
<keyword evidence="4 9" id="KW-0378">Hydrolase</keyword>
<keyword evidence="8" id="KW-0961">Cell wall biogenesis/degradation</keyword>
<dbReference type="PANTHER" id="PTHR43126:SF1">
    <property type="entry name" value="D-ALANYL-D-ALANINE DIPEPTIDASE"/>
    <property type="match status" value="1"/>
</dbReference>
<dbReference type="EC" id="3.4.13.22" evidence="9"/>
<proteinExistence type="inferred from homology"/>
<dbReference type="GO" id="GO:0160237">
    <property type="term" value="F:D-Ala-D-Ala dipeptidase activity"/>
    <property type="evidence" value="ECO:0007669"/>
    <property type="project" value="UniProtKB-EC"/>
</dbReference>
<dbReference type="GO" id="GO:0071555">
    <property type="term" value="P:cell wall organization"/>
    <property type="evidence" value="ECO:0007669"/>
    <property type="project" value="UniProtKB-KW"/>
</dbReference>
<feature type="binding site" evidence="9">
    <location>
        <position position="203"/>
    </location>
    <ligand>
        <name>Zn(2+)</name>
        <dbReference type="ChEBI" id="CHEBI:29105"/>
        <note>catalytic</note>
    </ligand>
</feature>
<keyword evidence="5 9" id="KW-0862">Zinc</keyword>
<dbReference type="GO" id="GO:0006508">
    <property type="term" value="P:proteolysis"/>
    <property type="evidence" value="ECO:0007669"/>
    <property type="project" value="UniProtKB-KW"/>
</dbReference>
<evidence type="ECO:0000256" key="7">
    <source>
        <dbReference type="ARBA" id="ARBA00023049"/>
    </source>
</evidence>
<dbReference type="Proteomes" id="UP000324853">
    <property type="component" value="Unassembled WGS sequence"/>
</dbReference>
<dbReference type="InterPro" id="IPR000755">
    <property type="entry name" value="A_A_dipeptidase"/>
</dbReference>
<keyword evidence="3 9" id="KW-0479">Metal-binding</keyword>
<dbReference type="AlphaFoldDB" id="A0A5S4W5F9"/>
<evidence type="ECO:0000256" key="9">
    <source>
        <dbReference type="HAMAP-Rule" id="MF_01924"/>
    </source>
</evidence>
<evidence type="ECO:0000256" key="1">
    <source>
        <dbReference type="ARBA" id="ARBA00001362"/>
    </source>
</evidence>
<dbReference type="PANTHER" id="PTHR43126">
    <property type="entry name" value="D-ALANYL-D-ALANINE DIPEPTIDASE"/>
    <property type="match status" value="1"/>
</dbReference>
<keyword evidence="7 9" id="KW-0482">Metalloprotease</keyword>
<evidence type="ECO:0000256" key="6">
    <source>
        <dbReference type="ARBA" id="ARBA00022997"/>
    </source>
</evidence>
<evidence type="ECO:0000313" key="11">
    <source>
        <dbReference type="Proteomes" id="UP000324853"/>
    </source>
</evidence>
<evidence type="ECO:0000256" key="4">
    <source>
        <dbReference type="ARBA" id="ARBA00022801"/>
    </source>
</evidence>
<feature type="active site" description="Proton donor/acceptor" evidence="9">
    <location>
        <position position="292"/>
    </location>
</feature>
<protein>
    <recommendedName>
        <fullName evidence="9">D-alanyl-D-alanine dipeptidase</fullName>
        <shortName evidence="9">D-Ala-D-Ala dipeptidase</shortName>
        <ecNumber evidence="9">3.4.13.22</ecNumber>
    </recommendedName>
</protein>
<dbReference type="Gene3D" id="3.30.1380.10">
    <property type="match status" value="1"/>
</dbReference>
<sequence>MAEGARANAGAGSYPLICRPIADVACPSRLSPSCPGLSRASTFLGAAAEKAWMAGTSPAMTMWRHLVRLFPTAIGAITIISSASAQSLPGGFVYLRDVDPTIIQDIRYATANNFVGRPLAGYGAGECVVRREVGLRLKAVQQDLATQNLSLKMFDCYRPARASLDMVKWSQNGHETSADRRYNPKIPKTELFRLGYIASRSQHSTGAALDLTLVDLKADNSAKIDPSKSYADCTAPVEARPPEGSVDMGTGYDCTDAKGHTAAPSINPDQRAWRRRLVAAMAKQGFVNYSKEWWHFSLPGAGGAAYDFPIQPRRN</sequence>
<comment type="cofactor">
    <cofactor evidence="9">
        <name>Zn(2+)</name>
        <dbReference type="ChEBI" id="CHEBI:29105"/>
    </cofactor>
    <text evidence="9">Binds 1 zinc ion per subunit.</text>
</comment>
<dbReference type="CDD" id="cd14817">
    <property type="entry name" value="D-Ala-D-Ala_dipeptidase_VanX"/>
    <property type="match status" value="1"/>
</dbReference>
<comment type="catalytic activity">
    <reaction evidence="1 9">
        <text>D-alanyl-D-alanine + H2O = 2 D-alanine</text>
        <dbReference type="Rhea" id="RHEA:20661"/>
        <dbReference type="ChEBI" id="CHEBI:15377"/>
        <dbReference type="ChEBI" id="CHEBI:57416"/>
        <dbReference type="ChEBI" id="CHEBI:57822"/>
        <dbReference type="EC" id="3.4.13.22"/>
    </reaction>
</comment>
<reference evidence="10 11" key="1">
    <citation type="submission" date="2019-08" db="EMBL/GenBank/DDBJ databases">
        <title>Bradyrhizobium hipponensis sp. nov., a rhizobium isolated from a Lupinus angustifolius root nodule in Tunisia.</title>
        <authorList>
            <person name="Off K."/>
            <person name="Rejili M."/>
            <person name="Mars M."/>
            <person name="Brachmann A."/>
            <person name="Marin M."/>
        </authorList>
    </citation>
    <scope>NUCLEOTIDE SEQUENCE [LARGE SCALE GENOMIC DNA]</scope>
    <source>
        <strain evidence="10 11">CTAW11</strain>
    </source>
</reference>
<comment type="function">
    <text evidence="9">Catalyzes hydrolysis of the D-alanyl-D-alanine dipeptide.</text>
</comment>
<feature type="site" description="Transition state stabilizer" evidence="9">
    <location>
        <position position="158"/>
    </location>
</feature>
<dbReference type="HAMAP" id="MF_01924">
    <property type="entry name" value="A_A_dipeptidase"/>
    <property type="match status" value="1"/>
</dbReference>
<accession>A0A5S4W5F9</accession>
<gene>
    <name evidence="9" type="primary">ddpX</name>
    <name evidence="10" type="ORF">FXB38_31720</name>
</gene>
<dbReference type="OrthoDB" id="9801430at2"/>
<keyword evidence="2 9" id="KW-0645">Protease</keyword>
<name>A0A5S4W5F9_9BRAD</name>
<dbReference type="EMBL" id="VSSR01000061">
    <property type="protein sequence ID" value="TYL76353.1"/>
    <property type="molecule type" value="Genomic_DNA"/>
</dbReference>
<evidence type="ECO:0000256" key="2">
    <source>
        <dbReference type="ARBA" id="ARBA00022670"/>
    </source>
</evidence>
<dbReference type="GO" id="GO:0008270">
    <property type="term" value="F:zinc ion binding"/>
    <property type="evidence" value="ECO:0007669"/>
    <property type="project" value="UniProtKB-UniRule"/>
</dbReference>
<dbReference type="SUPFAM" id="SSF55166">
    <property type="entry name" value="Hedgehog/DD-peptidase"/>
    <property type="match status" value="1"/>
</dbReference>
<dbReference type="Pfam" id="PF01427">
    <property type="entry name" value="Peptidase_M15"/>
    <property type="match status" value="2"/>
</dbReference>
<dbReference type="InterPro" id="IPR009045">
    <property type="entry name" value="Zn_M74/Hedgehog-like"/>
</dbReference>
<feature type="binding site" evidence="9">
    <location>
        <position position="295"/>
    </location>
    <ligand>
        <name>Zn(2+)</name>
        <dbReference type="ChEBI" id="CHEBI:29105"/>
        <note>catalytic</note>
    </ligand>
</feature>
<comment type="similarity">
    <text evidence="9">Belongs to the peptidase M15D family.</text>
</comment>
<evidence type="ECO:0000256" key="5">
    <source>
        <dbReference type="ARBA" id="ARBA00022833"/>
    </source>
</evidence>
<evidence type="ECO:0000256" key="3">
    <source>
        <dbReference type="ARBA" id="ARBA00022723"/>
    </source>
</evidence>